<dbReference type="Gene3D" id="1.10.10.60">
    <property type="entry name" value="Homeodomain-like"/>
    <property type="match status" value="1"/>
</dbReference>
<gene>
    <name evidence="7" type="ORF">DMH04_09635</name>
</gene>
<dbReference type="InterPro" id="IPR001647">
    <property type="entry name" value="HTH_TetR"/>
</dbReference>
<evidence type="ECO:0000256" key="1">
    <source>
        <dbReference type="ARBA" id="ARBA00023015"/>
    </source>
</evidence>
<evidence type="ECO:0000313" key="7">
    <source>
        <dbReference type="EMBL" id="RSM87969.1"/>
    </source>
</evidence>
<evidence type="ECO:0000259" key="6">
    <source>
        <dbReference type="PROSITE" id="PS50977"/>
    </source>
</evidence>
<dbReference type="Pfam" id="PF00440">
    <property type="entry name" value="TetR_N"/>
    <property type="match status" value="1"/>
</dbReference>
<dbReference type="GO" id="GO:0003700">
    <property type="term" value="F:DNA-binding transcription factor activity"/>
    <property type="evidence" value="ECO:0007669"/>
    <property type="project" value="TreeGrafter"/>
</dbReference>
<protein>
    <submittedName>
        <fullName evidence="7">TetR/AcrR family transcriptional regulator</fullName>
    </submittedName>
</protein>
<dbReference type="EMBL" id="QHKI01000005">
    <property type="protein sequence ID" value="RSM87969.1"/>
    <property type="molecule type" value="Genomic_DNA"/>
</dbReference>
<dbReference type="GO" id="GO:0000976">
    <property type="term" value="F:transcription cis-regulatory region binding"/>
    <property type="evidence" value="ECO:0007669"/>
    <property type="project" value="TreeGrafter"/>
</dbReference>
<dbReference type="OrthoDB" id="5181477at2"/>
<keyword evidence="2 4" id="KW-0238">DNA-binding</keyword>
<accession>A0A428ZIR0</accession>
<dbReference type="PROSITE" id="PS50977">
    <property type="entry name" value="HTH_TETR_2"/>
    <property type="match status" value="1"/>
</dbReference>
<dbReference type="PANTHER" id="PTHR30055:SF234">
    <property type="entry name" value="HTH-TYPE TRANSCRIPTIONAL REGULATOR BETI"/>
    <property type="match status" value="1"/>
</dbReference>
<evidence type="ECO:0000256" key="3">
    <source>
        <dbReference type="ARBA" id="ARBA00023163"/>
    </source>
</evidence>
<evidence type="ECO:0000256" key="5">
    <source>
        <dbReference type="SAM" id="MobiDB-lite"/>
    </source>
</evidence>
<dbReference type="Gene3D" id="1.10.357.10">
    <property type="entry name" value="Tetracycline Repressor, domain 2"/>
    <property type="match status" value="1"/>
</dbReference>
<reference evidence="7 8" key="1">
    <citation type="submission" date="2018-05" db="EMBL/GenBank/DDBJ databases">
        <title>Evolution of GPA BGCs.</title>
        <authorList>
            <person name="Waglechner N."/>
            <person name="Wright G.D."/>
        </authorList>
    </citation>
    <scope>NUCLEOTIDE SEQUENCE [LARGE SCALE GENOMIC DNA]</scope>
    <source>
        <strain evidence="7 8">A82846</strain>
    </source>
</reference>
<keyword evidence="3" id="KW-0804">Transcription</keyword>
<dbReference type="InterPro" id="IPR036271">
    <property type="entry name" value="Tet_transcr_reg_TetR-rel_C_sf"/>
</dbReference>
<dbReference type="InterPro" id="IPR050109">
    <property type="entry name" value="HTH-type_TetR-like_transc_reg"/>
</dbReference>
<evidence type="ECO:0000256" key="2">
    <source>
        <dbReference type="ARBA" id="ARBA00023125"/>
    </source>
</evidence>
<evidence type="ECO:0000256" key="4">
    <source>
        <dbReference type="PROSITE-ProRule" id="PRU00335"/>
    </source>
</evidence>
<keyword evidence="1" id="KW-0805">Transcription regulation</keyword>
<organism evidence="7 8">
    <name type="scientific">Kibdelosporangium aridum</name>
    <dbReference type="NCBI Taxonomy" id="2030"/>
    <lineage>
        <taxon>Bacteria</taxon>
        <taxon>Bacillati</taxon>
        <taxon>Actinomycetota</taxon>
        <taxon>Actinomycetes</taxon>
        <taxon>Pseudonocardiales</taxon>
        <taxon>Pseudonocardiaceae</taxon>
        <taxon>Kibdelosporangium</taxon>
    </lineage>
</organism>
<dbReference type="PANTHER" id="PTHR30055">
    <property type="entry name" value="HTH-TYPE TRANSCRIPTIONAL REGULATOR RUTR"/>
    <property type="match status" value="1"/>
</dbReference>
<dbReference type="SUPFAM" id="SSF46689">
    <property type="entry name" value="Homeodomain-like"/>
    <property type="match status" value="1"/>
</dbReference>
<evidence type="ECO:0000313" key="8">
    <source>
        <dbReference type="Proteomes" id="UP000287547"/>
    </source>
</evidence>
<dbReference type="SUPFAM" id="SSF48498">
    <property type="entry name" value="Tetracyclin repressor-like, C-terminal domain"/>
    <property type="match status" value="1"/>
</dbReference>
<name>A0A428ZIR0_KIBAR</name>
<feature type="region of interest" description="Disordered" evidence="5">
    <location>
        <begin position="1"/>
        <end position="33"/>
    </location>
</feature>
<sequence>MRGTNMQGDEAMTAKPSWMTPPTRTGRARRMSDARREDLVQRLENLILAEGFARLTVDDLAGRLQCSKSTLYAIASSKEQLVVAAVQHFFREAAVRVGEKVASITDPPQRIAAYLAGLGEEMRHMSSECYADMVSFEATAEIYAKHSLATAHRVRESIQDGVASGAFRAVNADFVSAAVSLLIDGIQHGELLDRSGLSTADAYTELGALVLSALANPR</sequence>
<dbReference type="AlphaFoldDB" id="A0A428ZIR0"/>
<dbReference type="Proteomes" id="UP000287547">
    <property type="component" value="Unassembled WGS sequence"/>
</dbReference>
<proteinExistence type="predicted"/>
<dbReference type="InterPro" id="IPR009057">
    <property type="entry name" value="Homeodomain-like_sf"/>
</dbReference>
<feature type="domain" description="HTH tetR-type" evidence="6">
    <location>
        <begin position="33"/>
        <end position="93"/>
    </location>
</feature>
<feature type="DNA-binding region" description="H-T-H motif" evidence="4">
    <location>
        <begin position="56"/>
        <end position="75"/>
    </location>
</feature>
<comment type="caution">
    <text evidence="7">The sequence shown here is derived from an EMBL/GenBank/DDBJ whole genome shotgun (WGS) entry which is preliminary data.</text>
</comment>